<dbReference type="Gene3D" id="1.10.418.10">
    <property type="entry name" value="Calponin-like domain"/>
    <property type="match status" value="1"/>
</dbReference>
<proteinExistence type="predicted"/>
<name>A0AAX4P4D2_9CHLO</name>
<feature type="transmembrane region" description="Helical" evidence="1">
    <location>
        <begin position="178"/>
        <end position="198"/>
    </location>
</feature>
<dbReference type="CDD" id="cd00118">
    <property type="entry name" value="LysM"/>
    <property type="match status" value="1"/>
</dbReference>
<dbReference type="InterPro" id="IPR036872">
    <property type="entry name" value="CH_dom_sf"/>
</dbReference>
<evidence type="ECO:0000256" key="1">
    <source>
        <dbReference type="SAM" id="Phobius"/>
    </source>
</evidence>
<feature type="domain" description="LysM" evidence="3">
    <location>
        <begin position="203"/>
        <end position="248"/>
    </location>
</feature>
<dbReference type="SUPFAM" id="SSF47576">
    <property type="entry name" value="Calponin-homology domain, CH-domain"/>
    <property type="match status" value="1"/>
</dbReference>
<evidence type="ECO:0000259" key="3">
    <source>
        <dbReference type="PROSITE" id="PS51782"/>
    </source>
</evidence>
<evidence type="ECO:0000313" key="5">
    <source>
        <dbReference type="Proteomes" id="UP001472866"/>
    </source>
</evidence>
<feature type="domain" description="Calponin-homology (CH)" evidence="2">
    <location>
        <begin position="14"/>
        <end position="126"/>
    </location>
</feature>
<dbReference type="SUPFAM" id="SSF54106">
    <property type="entry name" value="LysM domain"/>
    <property type="match status" value="1"/>
</dbReference>
<accession>A0AAX4P4D2</accession>
<keyword evidence="5" id="KW-1185">Reference proteome</keyword>
<dbReference type="Proteomes" id="UP001472866">
    <property type="component" value="Chromosome 03"/>
</dbReference>
<evidence type="ECO:0000259" key="2">
    <source>
        <dbReference type="PROSITE" id="PS50021"/>
    </source>
</evidence>
<dbReference type="InterPro" id="IPR018392">
    <property type="entry name" value="LysM"/>
</dbReference>
<sequence>MADSVAKSRQAEEEYLAARASEWIEGLTNQRLPSQDLAKLLRNGRLLKRVSLVIESGDTSGALSRAALTEERKGFQSVSDVNSFLECCRALGLPDHQLFNASDVTSAGGDLVSVCRTVRSLALRCEERGIEAPVFETEKQKERARRRGMSTSATSGMVTAVRKKLGLEGGEEEGTRSGGAVVVVACASLAAVAALFALSRRPRTYVVRKGDTLSRVVRRNRGVTLQGLAEKNNLENPNLILADQKLKL</sequence>
<dbReference type="PROSITE" id="PS50021">
    <property type="entry name" value="CH"/>
    <property type="match status" value="1"/>
</dbReference>
<dbReference type="SMART" id="SM00257">
    <property type="entry name" value="LysM"/>
    <property type="match status" value="1"/>
</dbReference>
<keyword evidence="1" id="KW-0812">Transmembrane</keyword>
<reference evidence="4 5" key="1">
    <citation type="submission" date="2024-03" db="EMBL/GenBank/DDBJ databases">
        <title>Complete genome sequence of the green alga Chloropicon roscoffensis RCC1871.</title>
        <authorList>
            <person name="Lemieux C."/>
            <person name="Pombert J.-F."/>
            <person name="Otis C."/>
            <person name="Turmel M."/>
        </authorList>
    </citation>
    <scope>NUCLEOTIDE SEQUENCE [LARGE SCALE GENOMIC DNA]</scope>
    <source>
        <strain evidence="4 5">RCC1871</strain>
    </source>
</reference>
<dbReference type="GO" id="GO:0005884">
    <property type="term" value="C:actin filament"/>
    <property type="evidence" value="ECO:0007669"/>
    <property type="project" value="TreeGrafter"/>
</dbReference>
<dbReference type="Gene3D" id="3.10.350.10">
    <property type="entry name" value="LysM domain"/>
    <property type="match status" value="1"/>
</dbReference>
<dbReference type="EMBL" id="CP151503">
    <property type="protein sequence ID" value="WZN60793.1"/>
    <property type="molecule type" value="Genomic_DNA"/>
</dbReference>
<dbReference type="InterPro" id="IPR036779">
    <property type="entry name" value="LysM_dom_sf"/>
</dbReference>
<evidence type="ECO:0000313" key="4">
    <source>
        <dbReference type="EMBL" id="WZN60793.1"/>
    </source>
</evidence>
<keyword evidence="1" id="KW-0472">Membrane</keyword>
<protein>
    <recommendedName>
        <fullName evidence="6">LysM domain-containing protein</fullName>
    </recommendedName>
</protein>
<dbReference type="GO" id="GO:0008093">
    <property type="term" value="F:cytoskeletal anchor activity"/>
    <property type="evidence" value="ECO:0007669"/>
    <property type="project" value="TreeGrafter"/>
</dbReference>
<dbReference type="InterPro" id="IPR001715">
    <property type="entry name" value="CH_dom"/>
</dbReference>
<dbReference type="GO" id="GO:0051015">
    <property type="term" value="F:actin filament binding"/>
    <property type="evidence" value="ECO:0007669"/>
    <property type="project" value="TreeGrafter"/>
</dbReference>
<evidence type="ECO:0008006" key="6">
    <source>
        <dbReference type="Google" id="ProtNLM"/>
    </source>
</evidence>
<dbReference type="PROSITE" id="PS51782">
    <property type="entry name" value="LYSM"/>
    <property type="match status" value="1"/>
</dbReference>
<dbReference type="Pfam" id="PF01476">
    <property type="entry name" value="LysM"/>
    <property type="match status" value="1"/>
</dbReference>
<dbReference type="PANTHER" id="PTHR46756">
    <property type="entry name" value="TRANSGELIN"/>
    <property type="match status" value="1"/>
</dbReference>
<dbReference type="GO" id="GO:0051764">
    <property type="term" value="P:actin crosslink formation"/>
    <property type="evidence" value="ECO:0007669"/>
    <property type="project" value="TreeGrafter"/>
</dbReference>
<dbReference type="CDD" id="cd00014">
    <property type="entry name" value="CH_SF"/>
    <property type="match status" value="1"/>
</dbReference>
<dbReference type="AlphaFoldDB" id="A0AAX4P4D2"/>
<dbReference type="PANTHER" id="PTHR46756:SF18">
    <property type="entry name" value="GAS2-LIKE PROTEIN PICKLED EGGS"/>
    <property type="match status" value="1"/>
</dbReference>
<gene>
    <name evidence="4" type="ORF">HKI87_03g23270</name>
</gene>
<organism evidence="4 5">
    <name type="scientific">Chloropicon roscoffensis</name>
    <dbReference type="NCBI Taxonomy" id="1461544"/>
    <lineage>
        <taxon>Eukaryota</taxon>
        <taxon>Viridiplantae</taxon>
        <taxon>Chlorophyta</taxon>
        <taxon>Chloropicophyceae</taxon>
        <taxon>Chloropicales</taxon>
        <taxon>Chloropicaceae</taxon>
        <taxon>Chloropicon</taxon>
    </lineage>
</organism>
<keyword evidence="1" id="KW-1133">Transmembrane helix</keyword>